<sequence>MGSGFWKKSGQVFIVREVMKRGAGAFLEQTDQLGETCFVPMDVYETKDAFVWEMDIPGITVSDITIAIRGETLAIEGIKKDVIDQGEKVNYLCMERKFGPIRRLVKLPAAIDKNNITASFDKGTLTIKAPKVIDRRKSARQITIE</sequence>
<evidence type="ECO:0000259" key="1">
    <source>
        <dbReference type="PROSITE" id="PS01031"/>
    </source>
</evidence>
<dbReference type="SUPFAM" id="SSF49764">
    <property type="entry name" value="HSP20-like chaperones"/>
    <property type="match status" value="1"/>
</dbReference>
<dbReference type="Pfam" id="PF00011">
    <property type="entry name" value="HSP20"/>
    <property type="match status" value="1"/>
</dbReference>
<reference evidence="2" key="1">
    <citation type="submission" date="2018-06" db="EMBL/GenBank/DDBJ databases">
        <authorList>
            <person name="Zhirakovskaya E."/>
        </authorList>
    </citation>
    <scope>NUCLEOTIDE SEQUENCE</scope>
</reference>
<proteinExistence type="predicted"/>
<dbReference type="InterPro" id="IPR031107">
    <property type="entry name" value="Small_HSP"/>
</dbReference>
<dbReference type="Gene3D" id="2.60.40.790">
    <property type="match status" value="1"/>
</dbReference>
<protein>
    <recommendedName>
        <fullName evidence="1">SHSP domain-containing protein</fullName>
    </recommendedName>
</protein>
<accession>A0A3B1BW53</accession>
<feature type="domain" description="SHSP" evidence="1">
    <location>
        <begin position="32"/>
        <end position="145"/>
    </location>
</feature>
<name>A0A3B1BW53_9ZZZZ</name>
<dbReference type="InterPro" id="IPR002068">
    <property type="entry name" value="A-crystallin/Hsp20_dom"/>
</dbReference>
<dbReference type="CDD" id="cd06464">
    <property type="entry name" value="ACD_sHsps-like"/>
    <property type="match status" value="1"/>
</dbReference>
<gene>
    <name evidence="2" type="ORF">MNBD_NITROSPINAE02-198</name>
</gene>
<organism evidence="2">
    <name type="scientific">hydrothermal vent metagenome</name>
    <dbReference type="NCBI Taxonomy" id="652676"/>
    <lineage>
        <taxon>unclassified sequences</taxon>
        <taxon>metagenomes</taxon>
        <taxon>ecological metagenomes</taxon>
    </lineage>
</organism>
<dbReference type="PROSITE" id="PS01031">
    <property type="entry name" value="SHSP"/>
    <property type="match status" value="1"/>
</dbReference>
<dbReference type="EMBL" id="UOGE01000010">
    <property type="protein sequence ID" value="VAX16523.1"/>
    <property type="molecule type" value="Genomic_DNA"/>
</dbReference>
<evidence type="ECO:0000313" key="2">
    <source>
        <dbReference type="EMBL" id="VAX16523.1"/>
    </source>
</evidence>
<dbReference type="PANTHER" id="PTHR11527">
    <property type="entry name" value="HEAT-SHOCK PROTEIN 20 FAMILY MEMBER"/>
    <property type="match status" value="1"/>
</dbReference>
<dbReference type="InterPro" id="IPR008978">
    <property type="entry name" value="HSP20-like_chaperone"/>
</dbReference>
<dbReference type="AlphaFoldDB" id="A0A3B1BW53"/>